<dbReference type="NCBIfam" id="TIGR00726">
    <property type="entry name" value="peptidoglycan editing factor PgeF"/>
    <property type="match status" value="1"/>
</dbReference>
<evidence type="ECO:0000256" key="11">
    <source>
        <dbReference type="RuleBase" id="RU361274"/>
    </source>
</evidence>
<organism evidence="12 13">
    <name type="scientific">Dictyobacter formicarum</name>
    <dbReference type="NCBI Taxonomy" id="2778368"/>
    <lineage>
        <taxon>Bacteria</taxon>
        <taxon>Bacillati</taxon>
        <taxon>Chloroflexota</taxon>
        <taxon>Ktedonobacteria</taxon>
        <taxon>Ktedonobacterales</taxon>
        <taxon>Dictyobacteraceae</taxon>
        <taxon>Dictyobacter</taxon>
    </lineage>
</organism>
<dbReference type="PANTHER" id="PTHR30616">
    <property type="entry name" value="UNCHARACTERIZED PROTEIN YFIH"/>
    <property type="match status" value="1"/>
</dbReference>
<keyword evidence="7" id="KW-0862">Zinc</keyword>
<accession>A0ABQ3VQ48</accession>
<comment type="catalytic activity">
    <reaction evidence="10">
        <text>S-methyl-5'-thioadenosine + phosphate = 5-(methylsulfanyl)-alpha-D-ribose 1-phosphate + adenine</text>
        <dbReference type="Rhea" id="RHEA:11852"/>
        <dbReference type="ChEBI" id="CHEBI:16708"/>
        <dbReference type="ChEBI" id="CHEBI:17509"/>
        <dbReference type="ChEBI" id="CHEBI:43474"/>
        <dbReference type="ChEBI" id="CHEBI:58533"/>
        <dbReference type="EC" id="2.4.2.28"/>
    </reaction>
    <physiologicalReaction direction="left-to-right" evidence="10">
        <dbReference type="Rhea" id="RHEA:11853"/>
    </physiologicalReaction>
</comment>
<dbReference type="InterPro" id="IPR011324">
    <property type="entry name" value="Cytotoxic_necrot_fac-like_cat"/>
</dbReference>
<evidence type="ECO:0000256" key="6">
    <source>
        <dbReference type="ARBA" id="ARBA00022801"/>
    </source>
</evidence>
<name>A0ABQ3VQ48_9CHLR</name>
<evidence type="ECO:0000256" key="2">
    <source>
        <dbReference type="ARBA" id="ARBA00003215"/>
    </source>
</evidence>
<sequence length="302" mass="33813">MIEQQYENVRYLQFSHYSPFPELIHGVFTRVGGFSEAPYSSLNTSAPPRGGGDTFPNVIRNRQLALQALQLSGTPSATLWQVHGADVLTLDLANEWRTDWANMSYYERAWTPSTIRQGDALISQEREVAMALSFADCVPLTFYDPIQHVMGMAHGGWRGTARGIAMATVEAMQATFGSRPEDIYAGIAPAIGPCCYEVSQEVQELFLGRQEFPTMPTNPAYRERIQDSAIFSTIQLPDRPSLRLDLQETNRQQLLMTGLTAEHIEVMRICTSCHTEQFFSHRKENGQTGRFVVIMALNAAAQ</sequence>
<keyword evidence="4" id="KW-0808">Transferase</keyword>
<evidence type="ECO:0000256" key="1">
    <source>
        <dbReference type="ARBA" id="ARBA00000553"/>
    </source>
</evidence>
<keyword evidence="6" id="KW-0378">Hydrolase</keyword>
<evidence type="ECO:0000256" key="8">
    <source>
        <dbReference type="ARBA" id="ARBA00047989"/>
    </source>
</evidence>
<comment type="function">
    <text evidence="2">Purine nucleoside enzyme that catalyzes the phosphorolysis of adenosine and inosine nucleosides, yielding D-ribose 1-phosphate and the respective free bases, adenine and hypoxanthine. Also catalyzes the phosphorolysis of S-methyl-5'-thioadenosine into adenine and S-methyl-5-thio-alpha-D-ribose 1-phosphate. Also has adenosine deaminase activity.</text>
</comment>
<comment type="similarity">
    <text evidence="3 11">Belongs to the purine nucleoside phosphorylase YfiH/LACC1 family.</text>
</comment>
<gene>
    <name evidence="12" type="ORF">KSZ_59880</name>
</gene>
<evidence type="ECO:0000256" key="7">
    <source>
        <dbReference type="ARBA" id="ARBA00022833"/>
    </source>
</evidence>
<dbReference type="InterPro" id="IPR038371">
    <property type="entry name" value="Cu_polyphenol_OxRdtase_sf"/>
</dbReference>
<keyword evidence="13" id="KW-1185">Reference proteome</keyword>
<comment type="catalytic activity">
    <reaction evidence="9">
        <text>adenosine + phosphate = alpha-D-ribose 1-phosphate + adenine</text>
        <dbReference type="Rhea" id="RHEA:27642"/>
        <dbReference type="ChEBI" id="CHEBI:16335"/>
        <dbReference type="ChEBI" id="CHEBI:16708"/>
        <dbReference type="ChEBI" id="CHEBI:43474"/>
        <dbReference type="ChEBI" id="CHEBI:57720"/>
        <dbReference type="EC" id="2.4.2.1"/>
    </reaction>
    <physiologicalReaction direction="left-to-right" evidence="9">
        <dbReference type="Rhea" id="RHEA:27643"/>
    </physiologicalReaction>
</comment>
<dbReference type="EMBL" id="BNJJ01000020">
    <property type="protein sequence ID" value="GHO87982.1"/>
    <property type="molecule type" value="Genomic_DNA"/>
</dbReference>
<dbReference type="Pfam" id="PF02578">
    <property type="entry name" value="Cu-oxidase_4"/>
    <property type="match status" value="1"/>
</dbReference>
<evidence type="ECO:0000256" key="9">
    <source>
        <dbReference type="ARBA" id="ARBA00048968"/>
    </source>
</evidence>
<proteinExistence type="inferred from homology"/>
<keyword evidence="5" id="KW-0479">Metal-binding</keyword>
<evidence type="ECO:0000256" key="5">
    <source>
        <dbReference type="ARBA" id="ARBA00022723"/>
    </source>
</evidence>
<dbReference type="RefSeq" id="WP_201365508.1">
    <property type="nucleotide sequence ID" value="NZ_BNJJ01000020.1"/>
</dbReference>
<evidence type="ECO:0000256" key="3">
    <source>
        <dbReference type="ARBA" id="ARBA00007353"/>
    </source>
</evidence>
<reference evidence="12 13" key="1">
    <citation type="journal article" date="2021" name="Int. J. Syst. Evol. Microbiol.">
        <title>Reticulibacter mediterranei gen. nov., sp. nov., within the new family Reticulibacteraceae fam. nov., and Ktedonospora formicarum gen. nov., sp. nov., Ktedonobacter robiniae sp. nov., Dictyobacter formicarum sp. nov. and Dictyobacter arantiisoli sp. nov., belonging to the class Ktedonobacteria.</title>
        <authorList>
            <person name="Yabe S."/>
            <person name="Zheng Y."/>
            <person name="Wang C.M."/>
            <person name="Sakai Y."/>
            <person name="Abe K."/>
            <person name="Yokota A."/>
            <person name="Donadio S."/>
            <person name="Cavaletti L."/>
            <person name="Monciardini P."/>
        </authorList>
    </citation>
    <scope>NUCLEOTIDE SEQUENCE [LARGE SCALE GENOMIC DNA]</scope>
    <source>
        <strain evidence="12 13">SOSP1-9</strain>
    </source>
</reference>
<comment type="caution">
    <text evidence="12">The sequence shown here is derived from an EMBL/GenBank/DDBJ whole genome shotgun (WGS) entry which is preliminary data.</text>
</comment>
<comment type="catalytic activity">
    <reaction evidence="1">
        <text>inosine + phosphate = alpha-D-ribose 1-phosphate + hypoxanthine</text>
        <dbReference type="Rhea" id="RHEA:27646"/>
        <dbReference type="ChEBI" id="CHEBI:17368"/>
        <dbReference type="ChEBI" id="CHEBI:17596"/>
        <dbReference type="ChEBI" id="CHEBI:43474"/>
        <dbReference type="ChEBI" id="CHEBI:57720"/>
        <dbReference type="EC" id="2.4.2.1"/>
    </reaction>
    <physiologicalReaction direction="left-to-right" evidence="1">
        <dbReference type="Rhea" id="RHEA:27647"/>
    </physiologicalReaction>
</comment>
<dbReference type="SUPFAM" id="SSF64438">
    <property type="entry name" value="CNF1/YfiH-like putative cysteine hydrolases"/>
    <property type="match status" value="1"/>
</dbReference>
<dbReference type="InterPro" id="IPR003730">
    <property type="entry name" value="Cu_polyphenol_OxRdtase"/>
</dbReference>
<comment type="catalytic activity">
    <reaction evidence="8">
        <text>adenosine + H2O + H(+) = inosine + NH4(+)</text>
        <dbReference type="Rhea" id="RHEA:24408"/>
        <dbReference type="ChEBI" id="CHEBI:15377"/>
        <dbReference type="ChEBI" id="CHEBI:15378"/>
        <dbReference type="ChEBI" id="CHEBI:16335"/>
        <dbReference type="ChEBI" id="CHEBI:17596"/>
        <dbReference type="ChEBI" id="CHEBI:28938"/>
        <dbReference type="EC" id="3.5.4.4"/>
    </reaction>
    <physiologicalReaction direction="left-to-right" evidence="8">
        <dbReference type="Rhea" id="RHEA:24409"/>
    </physiologicalReaction>
</comment>
<dbReference type="Gene3D" id="3.60.140.10">
    <property type="entry name" value="CNF1/YfiH-like putative cysteine hydrolases"/>
    <property type="match status" value="1"/>
</dbReference>
<evidence type="ECO:0000256" key="10">
    <source>
        <dbReference type="ARBA" id="ARBA00049893"/>
    </source>
</evidence>
<evidence type="ECO:0000313" key="13">
    <source>
        <dbReference type="Proteomes" id="UP000635565"/>
    </source>
</evidence>
<dbReference type="Proteomes" id="UP000635565">
    <property type="component" value="Unassembled WGS sequence"/>
</dbReference>
<evidence type="ECO:0000313" key="12">
    <source>
        <dbReference type="EMBL" id="GHO87982.1"/>
    </source>
</evidence>
<dbReference type="CDD" id="cd16833">
    <property type="entry name" value="YfiH"/>
    <property type="match status" value="1"/>
</dbReference>
<evidence type="ECO:0000256" key="4">
    <source>
        <dbReference type="ARBA" id="ARBA00022679"/>
    </source>
</evidence>
<dbReference type="PANTHER" id="PTHR30616:SF2">
    <property type="entry name" value="PURINE NUCLEOSIDE PHOSPHORYLASE LACC1"/>
    <property type="match status" value="1"/>
</dbReference>
<protein>
    <recommendedName>
        <fullName evidence="11">Purine nucleoside phosphorylase</fullName>
    </recommendedName>
</protein>